<evidence type="ECO:0000313" key="5">
    <source>
        <dbReference type="EMBL" id="RKE94788.1"/>
    </source>
</evidence>
<dbReference type="Gene3D" id="1.10.10.60">
    <property type="entry name" value="Homeodomain-like"/>
    <property type="match status" value="1"/>
</dbReference>
<dbReference type="AlphaFoldDB" id="A0A420DKS1"/>
<dbReference type="EMBL" id="RAQJ01000003">
    <property type="protein sequence ID" value="RKE94788.1"/>
    <property type="molecule type" value="Genomic_DNA"/>
</dbReference>
<comment type="caution">
    <text evidence="5">The sequence shown here is derived from an EMBL/GenBank/DDBJ whole genome shotgun (WGS) entry which is preliminary data.</text>
</comment>
<evidence type="ECO:0000256" key="1">
    <source>
        <dbReference type="ARBA" id="ARBA00023015"/>
    </source>
</evidence>
<dbReference type="InterPro" id="IPR018060">
    <property type="entry name" value="HTH_AraC"/>
</dbReference>
<sequence>MLHLWSIYFSMNYFQKKPSSKLSSYIKEFWQIEGNGFINKKRDKIIPDGYPELIFHYKDAYKSNINKTWNTQSKYLIAGQIKNHFYIENTGETGMFGIKFQPAALTKLFSINMALHTDKVTTLDSYLFSILKDVITNATSETPFEEKVNAIEIWFNNFVTTHTQKPHIIDKAIEIIMSSNGATTIKDITRNLTIGERTLERYFKTYVGLSPKFFCRIIRFSHIFKIVSDSKNWTDVTYQTGYYDQSHFIKNFKEFTGEDPSKYGFNAINMANFFLNKP</sequence>
<dbReference type="PANTHER" id="PTHR46796:SF13">
    <property type="entry name" value="HTH-TYPE TRANSCRIPTIONAL ACTIVATOR RHAS"/>
    <property type="match status" value="1"/>
</dbReference>
<keyword evidence="3" id="KW-0804">Transcription</keyword>
<keyword evidence="2" id="KW-0238">DNA-binding</keyword>
<evidence type="ECO:0000313" key="6">
    <source>
        <dbReference type="Proteomes" id="UP000284892"/>
    </source>
</evidence>
<dbReference type="InterPro" id="IPR046532">
    <property type="entry name" value="DUF6597"/>
</dbReference>
<dbReference type="SUPFAM" id="SSF46689">
    <property type="entry name" value="Homeodomain-like"/>
    <property type="match status" value="1"/>
</dbReference>
<dbReference type="InterPro" id="IPR050204">
    <property type="entry name" value="AraC_XylS_family_regulators"/>
</dbReference>
<dbReference type="Proteomes" id="UP000284892">
    <property type="component" value="Unassembled WGS sequence"/>
</dbReference>
<protein>
    <submittedName>
        <fullName evidence="5">AraC family transcriptional regulator</fullName>
    </submittedName>
</protein>
<evidence type="ECO:0000259" key="4">
    <source>
        <dbReference type="PROSITE" id="PS01124"/>
    </source>
</evidence>
<dbReference type="RefSeq" id="WP_120201114.1">
    <property type="nucleotide sequence ID" value="NZ_RAQJ01000003.1"/>
</dbReference>
<reference evidence="5 6" key="1">
    <citation type="submission" date="2018-09" db="EMBL/GenBank/DDBJ databases">
        <title>Genomic Encyclopedia of Archaeal and Bacterial Type Strains, Phase II (KMG-II): from individual species to whole genera.</title>
        <authorList>
            <person name="Goeker M."/>
        </authorList>
    </citation>
    <scope>NUCLEOTIDE SEQUENCE [LARGE SCALE GENOMIC DNA]</scope>
    <source>
        <strain evidence="5 6">DSM 26283</strain>
    </source>
</reference>
<dbReference type="Pfam" id="PF20240">
    <property type="entry name" value="DUF6597"/>
    <property type="match status" value="1"/>
</dbReference>
<keyword evidence="1" id="KW-0805">Transcription regulation</keyword>
<dbReference type="OrthoDB" id="323290at2"/>
<evidence type="ECO:0000256" key="3">
    <source>
        <dbReference type="ARBA" id="ARBA00023163"/>
    </source>
</evidence>
<dbReference type="GO" id="GO:0003700">
    <property type="term" value="F:DNA-binding transcription factor activity"/>
    <property type="evidence" value="ECO:0007669"/>
    <property type="project" value="InterPro"/>
</dbReference>
<organism evidence="5 6">
    <name type="scientific">Ichthyenterobacterium magnum</name>
    <dbReference type="NCBI Taxonomy" id="1230530"/>
    <lineage>
        <taxon>Bacteria</taxon>
        <taxon>Pseudomonadati</taxon>
        <taxon>Bacteroidota</taxon>
        <taxon>Flavobacteriia</taxon>
        <taxon>Flavobacteriales</taxon>
        <taxon>Flavobacteriaceae</taxon>
        <taxon>Ichthyenterobacterium</taxon>
    </lineage>
</organism>
<keyword evidence="6" id="KW-1185">Reference proteome</keyword>
<dbReference type="GO" id="GO:0043565">
    <property type="term" value="F:sequence-specific DNA binding"/>
    <property type="evidence" value="ECO:0007669"/>
    <property type="project" value="InterPro"/>
</dbReference>
<dbReference type="PANTHER" id="PTHR46796">
    <property type="entry name" value="HTH-TYPE TRANSCRIPTIONAL ACTIVATOR RHAS-RELATED"/>
    <property type="match status" value="1"/>
</dbReference>
<accession>A0A420DKS1</accession>
<dbReference type="SMART" id="SM00342">
    <property type="entry name" value="HTH_ARAC"/>
    <property type="match status" value="1"/>
</dbReference>
<evidence type="ECO:0000256" key="2">
    <source>
        <dbReference type="ARBA" id="ARBA00023125"/>
    </source>
</evidence>
<dbReference type="PROSITE" id="PS01124">
    <property type="entry name" value="HTH_ARAC_FAMILY_2"/>
    <property type="match status" value="1"/>
</dbReference>
<proteinExistence type="predicted"/>
<gene>
    <name evidence="5" type="ORF">BXY80_1800</name>
</gene>
<feature type="domain" description="HTH araC/xylS-type" evidence="4">
    <location>
        <begin position="167"/>
        <end position="266"/>
    </location>
</feature>
<dbReference type="InterPro" id="IPR009057">
    <property type="entry name" value="Homeodomain-like_sf"/>
</dbReference>
<name>A0A420DKS1_9FLAO</name>
<dbReference type="Pfam" id="PF12833">
    <property type="entry name" value="HTH_18"/>
    <property type="match status" value="1"/>
</dbReference>